<dbReference type="GO" id="GO:0047753">
    <property type="term" value="F:choline-sulfatase activity"/>
    <property type="evidence" value="ECO:0007669"/>
    <property type="project" value="UniProtKB-EC"/>
</dbReference>
<dbReference type="EMBL" id="CP036275">
    <property type="protein sequence ID" value="QDU38745.1"/>
    <property type="molecule type" value="Genomic_DNA"/>
</dbReference>
<evidence type="ECO:0000259" key="3">
    <source>
        <dbReference type="Pfam" id="PF00884"/>
    </source>
</evidence>
<name>A0A517Z8F3_9PLAN</name>
<evidence type="ECO:0000256" key="2">
    <source>
        <dbReference type="ARBA" id="ARBA00022801"/>
    </source>
</evidence>
<dbReference type="Proteomes" id="UP000320496">
    <property type="component" value="Chromosome"/>
</dbReference>
<comment type="similarity">
    <text evidence="1">Belongs to the sulfatase family.</text>
</comment>
<dbReference type="Pfam" id="PF00884">
    <property type="entry name" value="Sulfatase"/>
    <property type="match status" value="1"/>
</dbReference>
<organism evidence="4 5">
    <name type="scientific">Maioricimonas rarisocia</name>
    <dbReference type="NCBI Taxonomy" id="2528026"/>
    <lineage>
        <taxon>Bacteria</taxon>
        <taxon>Pseudomonadati</taxon>
        <taxon>Planctomycetota</taxon>
        <taxon>Planctomycetia</taxon>
        <taxon>Planctomycetales</taxon>
        <taxon>Planctomycetaceae</taxon>
        <taxon>Maioricimonas</taxon>
    </lineage>
</organism>
<dbReference type="InterPro" id="IPR050738">
    <property type="entry name" value="Sulfatase"/>
</dbReference>
<feature type="domain" description="Sulfatase N-terminal" evidence="3">
    <location>
        <begin position="42"/>
        <end position="325"/>
    </location>
</feature>
<dbReference type="KEGG" id="mri:Mal4_30750"/>
<evidence type="ECO:0000313" key="5">
    <source>
        <dbReference type="Proteomes" id="UP000320496"/>
    </source>
</evidence>
<reference evidence="4 5" key="1">
    <citation type="submission" date="2019-02" db="EMBL/GenBank/DDBJ databases">
        <title>Deep-cultivation of Planctomycetes and their phenomic and genomic characterization uncovers novel biology.</title>
        <authorList>
            <person name="Wiegand S."/>
            <person name="Jogler M."/>
            <person name="Boedeker C."/>
            <person name="Pinto D."/>
            <person name="Vollmers J."/>
            <person name="Rivas-Marin E."/>
            <person name="Kohn T."/>
            <person name="Peeters S.H."/>
            <person name="Heuer A."/>
            <person name="Rast P."/>
            <person name="Oberbeckmann S."/>
            <person name="Bunk B."/>
            <person name="Jeske O."/>
            <person name="Meyerdierks A."/>
            <person name="Storesund J.E."/>
            <person name="Kallscheuer N."/>
            <person name="Luecker S."/>
            <person name="Lage O.M."/>
            <person name="Pohl T."/>
            <person name="Merkel B.J."/>
            <person name="Hornburger P."/>
            <person name="Mueller R.-W."/>
            <person name="Bruemmer F."/>
            <person name="Labrenz M."/>
            <person name="Spormann A.M."/>
            <person name="Op den Camp H."/>
            <person name="Overmann J."/>
            <person name="Amann R."/>
            <person name="Jetten M.S.M."/>
            <person name="Mascher T."/>
            <person name="Medema M.H."/>
            <person name="Devos D.P."/>
            <person name="Kaster A.-K."/>
            <person name="Ovreas L."/>
            <person name="Rohde M."/>
            <person name="Galperin M.Y."/>
            <person name="Jogler C."/>
        </authorList>
    </citation>
    <scope>NUCLEOTIDE SEQUENCE [LARGE SCALE GENOMIC DNA]</scope>
    <source>
        <strain evidence="4 5">Mal4</strain>
    </source>
</reference>
<keyword evidence="2 4" id="KW-0378">Hydrolase</keyword>
<dbReference type="AlphaFoldDB" id="A0A517Z8F3"/>
<accession>A0A517Z8F3</accession>
<evidence type="ECO:0000256" key="1">
    <source>
        <dbReference type="ARBA" id="ARBA00008779"/>
    </source>
</evidence>
<dbReference type="InterPro" id="IPR000917">
    <property type="entry name" value="Sulfatase_N"/>
</dbReference>
<dbReference type="OrthoDB" id="9762324at2"/>
<dbReference type="PANTHER" id="PTHR42693:SF53">
    <property type="entry name" value="ENDO-4-O-SULFATASE"/>
    <property type="match status" value="1"/>
</dbReference>
<sequence>MRQSGRGAEVASQAYGIGTLFLLLSLTILLLPTRCGAAAPTRNVLLLISDNQNAADCGCYGIVQTPNLDRLAADGVRFQHAFATTASCGPSRAVIYTGLQTHANGQYGHGHGYHTFRLKPKVTTIFQRMQQAGYRTALLGKQHVTPAEAYPFDFDPRISGRDVVGLAEAAETFIRESGDQPFFLTIGYSDPHPTSREGDGWGIVREDPRLERLDYDPDEINVPAYLPDAPEVRKGLAGYYQQISRMDQGVGRVLTILDELGHADDTLVIFTSDHGSSEPGAMANHYEPGIRVPFIVRKPGLAGGRECNGLMTLADIVPTVLDWTGQKIPAELHGRSLLPILGTPDPEGWDEVCLTHVCHEVTMYYPMRTIRTRRYKLIWNIAWRLEFPHPIDTLERATWNGVLQRGDTHCGRRSVDQLMFRDEYELYDLEQDPDEIHNLAGVPKHREIRQQLAERLERFCRETDDPWLLRHDFPGDDFGRHDRRK</sequence>
<dbReference type="PANTHER" id="PTHR42693">
    <property type="entry name" value="ARYLSULFATASE FAMILY MEMBER"/>
    <property type="match status" value="1"/>
</dbReference>
<gene>
    <name evidence="4" type="primary">betC_14</name>
    <name evidence="4" type="ORF">Mal4_30750</name>
</gene>
<evidence type="ECO:0000313" key="4">
    <source>
        <dbReference type="EMBL" id="QDU38745.1"/>
    </source>
</evidence>
<dbReference type="CDD" id="cd16027">
    <property type="entry name" value="SGSH"/>
    <property type="match status" value="1"/>
</dbReference>
<protein>
    <submittedName>
        <fullName evidence="4">Choline-sulfatase</fullName>
        <ecNumber evidence="4">3.1.6.6</ecNumber>
    </submittedName>
</protein>
<dbReference type="SUPFAM" id="SSF53649">
    <property type="entry name" value="Alkaline phosphatase-like"/>
    <property type="match status" value="1"/>
</dbReference>
<keyword evidence="5" id="KW-1185">Reference proteome</keyword>
<dbReference type="GO" id="GO:0004065">
    <property type="term" value="F:arylsulfatase activity"/>
    <property type="evidence" value="ECO:0007669"/>
    <property type="project" value="TreeGrafter"/>
</dbReference>
<proteinExistence type="inferred from homology"/>
<dbReference type="RefSeq" id="WP_145369995.1">
    <property type="nucleotide sequence ID" value="NZ_CP036275.1"/>
</dbReference>
<dbReference type="EC" id="3.1.6.6" evidence="4"/>
<dbReference type="Gene3D" id="3.40.720.10">
    <property type="entry name" value="Alkaline Phosphatase, subunit A"/>
    <property type="match status" value="1"/>
</dbReference>
<dbReference type="InterPro" id="IPR017850">
    <property type="entry name" value="Alkaline_phosphatase_core_sf"/>
</dbReference>